<feature type="transmembrane region" description="Helical" evidence="5">
    <location>
        <begin position="417"/>
        <end position="439"/>
    </location>
</feature>
<evidence type="ECO:0000256" key="3">
    <source>
        <dbReference type="ARBA" id="ARBA00022989"/>
    </source>
</evidence>
<dbReference type="OrthoDB" id="9815702at2"/>
<dbReference type="GO" id="GO:0016020">
    <property type="term" value="C:membrane"/>
    <property type="evidence" value="ECO:0007669"/>
    <property type="project" value="UniProtKB-SubCell"/>
</dbReference>
<evidence type="ECO:0000256" key="5">
    <source>
        <dbReference type="SAM" id="Phobius"/>
    </source>
</evidence>
<feature type="transmembrane region" description="Helical" evidence="5">
    <location>
        <begin position="85"/>
        <end position="106"/>
    </location>
</feature>
<evidence type="ECO:0000313" key="7">
    <source>
        <dbReference type="Proteomes" id="UP000032434"/>
    </source>
</evidence>
<dbReference type="HOGENOM" id="CLU_022017_0_0_14"/>
<feature type="transmembrane region" description="Helical" evidence="5">
    <location>
        <begin position="451"/>
        <end position="476"/>
    </location>
</feature>
<feature type="transmembrane region" description="Helical" evidence="5">
    <location>
        <begin position="324"/>
        <end position="347"/>
    </location>
</feature>
<dbReference type="InParanoid" id="A0A061A9F9"/>
<feature type="transmembrane region" description="Helical" evidence="5">
    <location>
        <begin position="297"/>
        <end position="318"/>
    </location>
</feature>
<dbReference type="KEGG" id="aoc:Aocu_04200"/>
<dbReference type="PANTHER" id="PTHR43424:SF1">
    <property type="entry name" value="LOCUS PUTATIVE PROTEIN 1-RELATED"/>
    <property type="match status" value="1"/>
</dbReference>
<evidence type="ECO:0000256" key="1">
    <source>
        <dbReference type="ARBA" id="ARBA00004141"/>
    </source>
</evidence>
<dbReference type="PANTHER" id="PTHR43424">
    <property type="entry name" value="LOCUS PUTATIVE PROTEIN 1-RELATED"/>
    <property type="match status" value="1"/>
</dbReference>
<gene>
    <name evidence="6" type="ORF">Aocu_04200</name>
</gene>
<keyword evidence="3 5" id="KW-1133">Transmembrane helix</keyword>
<feature type="transmembrane region" description="Helical" evidence="5">
    <location>
        <begin position="359"/>
        <end position="378"/>
    </location>
</feature>
<proteinExistence type="predicted"/>
<evidence type="ECO:0000313" key="6">
    <source>
        <dbReference type="EMBL" id="CDR30493.1"/>
    </source>
</evidence>
<dbReference type="InterPro" id="IPR052556">
    <property type="entry name" value="PolySynth_Transporter"/>
</dbReference>
<feature type="transmembrane region" description="Helical" evidence="5">
    <location>
        <begin position="211"/>
        <end position="237"/>
    </location>
</feature>
<feature type="transmembrane region" description="Helical" evidence="5">
    <location>
        <begin position="257"/>
        <end position="277"/>
    </location>
</feature>
<protein>
    <submittedName>
        <fullName evidence="6">Polysaccharide biosynthesis protein</fullName>
    </submittedName>
</protein>
<reference evidence="7" key="1">
    <citation type="submission" date="2014-05" db="EMBL/GenBank/DDBJ databases">
        <authorList>
            <person name="Kube M."/>
        </authorList>
    </citation>
    <scope>NUCLEOTIDE SEQUENCE [LARGE SCALE GENOMIC DNA]</scope>
</reference>
<keyword evidence="4 5" id="KW-0472">Membrane</keyword>
<dbReference type="FunCoup" id="A0A061A9F9">
    <property type="interactions" value="26"/>
</dbReference>
<feature type="transmembrane region" description="Helical" evidence="5">
    <location>
        <begin position="112"/>
        <end position="133"/>
    </location>
</feature>
<feature type="transmembrane region" description="Helical" evidence="5">
    <location>
        <begin position="12"/>
        <end position="31"/>
    </location>
</feature>
<name>A0A061A9F9_9MOLU</name>
<dbReference type="RefSeq" id="WP_045749036.1">
    <property type="nucleotide sequence ID" value="NZ_FUZK01000003.1"/>
</dbReference>
<feature type="transmembrane region" description="Helical" evidence="5">
    <location>
        <begin position="142"/>
        <end position="161"/>
    </location>
</feature>
<feature type="transmembrane region" description="Helical" evidence="5">
    <location>
        <begin position="167"/>
        <end position="190"/>
    </location>
</feature>
<accession>A0A061A9F9</accession>
<feature type="transmembrane region" description="Helical" evidence="5">
    <location>
        <begin position="43"/>
        <end position="64"/>
    </location>
</feature>
<dbReference type="Pfam" id="PF01943">
    <property type="entry name" value="Polysacc_synt"/>
    <property type="match status" value="1"/>
</dbReference>
<dbReference type="EMBL" id="LK028559">
    <property type="protein sequence ID" value="CDR30493.1"/>
    <property type="molecule type" value="Genomic_DNA"/>
</dbReference>
<comment type="subcellular location">
    <subcellularLocation>
        <location evidence="1">Membrane</location>
        <topology evidence="1">Multi-pass membrane protein</topology>
    </subcellularLocation>
</comment>
<dbReference type="AlphaFoldDB" id="A0A061A9F9"/>
<keyword evidence="7" id="KW-1185">Reference proteome</keyword>
<organism evidence="6 7">
    <name type="scientific">Acholeplasma oculi</name>
    <dbReference type="NCBI Taxonomy" id="35623"/>
    <lineage>
        <taxon>Bacteria</taxon>
        <taxon>Bacillati</taxon>
        <taxon>Mycoplasmatota</taxon>
        <taxon>Mollicutes</taxon>
        <taxon>Acholeplasmatales</taxon>
        <taxon>Acholeplasmataceae</taxon>
        <taxon>Acholeplasma</taxon>
    </lineage>
</organism>
<dbReference type="InterPro" id="IPR002797">
    <property type="entry name" value="Polysacc_synth"/>
</dbReference>
<keyword evidence="2 5" id="KW-0812">Transmembrane</keyword>
<evidence type="ECO:0000256" key="4">
    <source>
        <dbReference type="ARBA" id="ARBA00023136"/>
    </source>
</evidence>
<sequence>MSKSLTKNYLYNFLYQLLIIIIPVILIPYLSRILLPEGLGEYSYHYSIVTYFSYAAVLGVQLYATKLISEKRESAEQTKQAFVEVFLIKAITSLISIAVFIAMYLTKLIPNTNLILIQSLVLIANLLDITWYFTGRENFKAIVVRNLLIRTTSFAMILIFVNKPQDIYIYAFIMIGTEILSQVIMWAGLIKEKVLFVKIEKITLLNIQKHFKGLVILFIPQLITLFYNNATITILGMVSTKTEVGYFDVAAKITNTLLVLITSLGLVVMPQISYLIANDENGKVNEILTKSVKAMLFLAYPITLGFFVLTPITIPWFLGEAYASAVWVCGIYSLKIIFIAVSNIIGIQYLIPKGNNRKYILSVAAGAIINLGLLFLTAPYIGALGAAIALVVAEFFVTTVQIFVTRKEINFINKIRSTYNSFISSVVMSITLFLIISFFPFESILSRFNSAIEVFVVNGLINLGIVFIGGCIYLITNKILKNDIQKLIIEKGKDFFVRRRHK</sequence>
<dbReference type="PATRIC" id="fig|35623.3.peg.421"/>
<dbReference type="Proteomes" id="UP000032434">
    <property type="component" value="Chromosome 1"/>
</dbReference>
<dbReference type="STRING" id="35623.Aocu_04200"/>
<feature type="transmembrane region" description="Helical" evidence="5">
    <location>
        <begin position="384"/>
        <end position="405"/>
    </location>
</feature>
<evidence type="ECO:0000256" key="2">
    <source>
        <dbReference type="ARBA" id="ARBA00022692"/>
    </source>
</evidence>